<gene>
    <name evidence="7" type="ORF">SVIM_LOCUS388779</name>
</gene>
<dbReference type="GO" id="GO:0008270">
    <property type="term" value="F:zinc ion binding"/>
    <property type="evidence" value="ECO:0007669"/>
    <property type="project" value="UniProtKB-KW"/>
</dbReference>
<feature type="region of interest" description="Disordered" evidence="5">
    <location>
        <begin position="626"/>
        <end position="647"/>
    </location>
</feature>
<organism evidence="7">
    <name type="scientific">Salix viminalis</name>
    <name type="common">Common osier</name>
    <name type="synonym">Basket willow</name>
    <dbReference type="NCBI Taxonomy" id="40686"/>
    <lineage>
        <taxon>Eukaryota</taxon>
        <taxon>Viridiplantae</taxon>
        <taxon>Streptophyta</taxon>
        <taxon>Embryophyta</taxon>
        <taxon>Tracheophyta</taxon>
        <taxon>Spermatophyta</taxon>
        <taxon>Magnoliopsida</taxon>
        <taxon>eudicotyledons</taxon>
        <taxon>Gunneridae</taxon>
        <taxon>Pentapetalae</taxon>
        <taxon>rosids</taxon>
        <taxon>fabids</taxon>
        <taxon>Malpighiales</taxon>
        <taxon>Salicaceae</taxon>
        <taxon>Saliceae</taxon>
        <taxon>Salix</taxon>
    </lineage>
</organism>
<dbReference type="AlphaFoldDB" id="A0A6N2MLH4"/>
<evidence type="ECO:0000256" key="1">
    <source>
        <dbReference type="ARBA" id="ARBA00022723"/>
    </source>
</evidence>
<keyword evidence="3" id="KW-0862">Zinc</keyword>
<evidence type="ECO:0000313" key="7">
    <source>
        <dbReference type="EMBL" id="VFU55028.1"/>
    </source>
</evidence>
<dbReference type="PANTHER" id="PTHR32166:SF122">
    <property type="entry name" value="OS09G0499600 PROTEIN"/>
    <property type="match status" value="1"/>
</dbReference>
<sequence>MASKKTTSGNRLDVGWQHGIDIENTSRKVQCKYCQKIFSGGIYRFKHHLACTRKDVEPCHQVPADVKQMMLNVLVKNLEASEKKRKASLFFRSGEDADEDFEISSMNKGKKPISGSGSTQLTINHMLKKDIREEACQQIARFFYTSAIPFNCARNPEFVKALELVAKHGPGFKPPSYHDIREKYLKQEVDKTMHLLDDYKLEWKKTDCSIMSDGWTDRKRRSIYTSHISKTAFKVFEMLDAIVERIGEANVVQVITDNAANYKAAGHLLMEKRKTLYWTPCSAHCIDLILEDFEKKLELHALTIGKGRRITTYIYSRSLFISMLRKFTKGQDLIMPGATQFATAYLTLGCLNNCKITLMSMFTSVQWRSSRYSKSEEGRQIQNCVLDNNFWHDVSECIKAAFPLIKVLRLVDSDEIPAMGFIYKAMKEAKEKIKVNFGNVQKRYIPVLDIIDARWELQLHRPLHAFAYWLNPHYHYITDYKQDKNIKYGMYDCLTRMVPDEVERDKIDLQLNIFSEAKGLFGIEAAKKARDKKTPARCSSGCERNWSAFEMVHTKRRNCLQQKKMNDLVFVMCNLKMNDKDKKQVIDFDDVVDDLPSDDEWVTEGEGHGGSSNINLLQTIDSATRRQNGTEDDSDEDNFNGVEMSTEATEDYFETLHSRV</sequence>
<keyword evidence="2 4" id="KW-0863">Zinc-finger</keyword>
<dbReference type="InterPro" id="IPR007021">
    <property type="entry name" value="DUF659"/>
</dbReference>
<dbReference type="SUPFAM" id="SSF53098">
    <property type="entry name" value="Ribonuclease H-like"/>
    <property type="match status" value="1"/>
</dbReference>
<dbReference type="EMBL" id="CAADRP010001864">
    <property type="protein sequence ID" value="VFU55028.1"/>
    <property type="molecule type" value="Genomic_DNA"/>
</dbReference>
<dbReference type="Pfam" id="PF04937">
    <property type="entry name" value="DUF659"/>
    <property type="match status" value="1"/>
</dbReference>
<protein>
    <recommendedName>
        <fullName evidence="6">BED-type domain-containing protein</fullName>
    </recommendedName>
</protein>
<evidence type="ECO:0000256" key="4">
    <source>
        <dbReference type="PROSITE-ProRule" id="PRU00027"/>
    </source>
</evidence>
<name>A0A6N2MLH4_SALVM</name>
<accession>A0A6N2MLH4</accession>
<evidence type="ECO:0000256" key="5">
    <source>
        <dbReference type="SAM" id="MobiDB-lite"/>
    </source>
</evidence>
<dbReference type="InterPro" id="IPR012337">
    <property type="entry name" value="RNaseH-like_sf"/>
</dbReference>
<proteinExistence type="predicted"/>
<dbReference type="PANTHER" id="PTHR32166">
    <property type="entry name" value="OSJNBA0013A04.12 PROTEIN"/>
    <property type="match status" value="1"/>
</dbReference>
<evidence type="ECO:0000259" key="6">
    <source>
        <dbReference type="PROSITE" id="PS50808"/>
    </source>
</evidence>
<evidence type="ECO:0000256" key="3">
    <source>
        <dbReference type="ARBA" id="ARBA00022833"/>
    </source>
</evidence>
<dbReference type="PROSITE" id="PS50808">
    <property type="entry name" value="ZF_BED"/>
    <property type="match status" value="1"/>
</dbReference>
<evidence type="ECO:0000256" key="2">
    <source>
        <dbReference type="ARBA" id="ARBA00022771"/>
    </source>
</evidence>
<dbReference type="GO" id="GO:0003677">
    <property type="term" value="F:DNA binding"/>
    <property type="evidence" value="ECO:0007669"/>
    <property type="project" value="InterPro"/>
</dbReference>
<dbReference type="InterPro" id="IPR003656">
    <property type="entry name" value="Znf_BED"/>
</dbReference>
<feature type="domain" description="BED-type" evidence="6">
    <location>
        <begin position="10"/>
        <end position="66"/>
    </location>
</feature>
<dbReference type="Pfam" id="PF02892">
    <property type="entry name" value="zf-BED"/>
    <property type="match status" value="1"/>
</dbReference>
<reference evidence="7" key="1">
    <citation type="submission" date="2019-03" db="EMBL/GenBank/DDBJ databases">
        <authorList>
            <person name="Mank J."/>
            <person name="Almeida P."/>
        </authorList>
    </citation>
    <scope>NUCLEOTIDE SEQUENCE</scope>
    <source>
        <strain evidence="7">78183</strain>
    </source>
</reference>
<keyword evidence="1" id="KW-0479">Metal-binding</keyword>